<proteinExistence type="predicted"/>
<feature type="region of interest" description="Disordered" evidence="1">
    <location>
        <begin position="70"/>
        <end position="143"/>
    </location>
</feature>
<keyword evidence="3" id="KW-1185">Reference proteome</keyword>
<dbReference type="EMBL" id="CP016076">
    <property type="protein sequence ID" value="APU14785.1"/>
    <property type="molecule type" value="Genomic_DNA"/>
</dbReference>
<accession>A0AAC9LEE2</accession>
<feature type="compositionally biased region" description="Polar residues" evidence="1">
    <location>
        <begin position="81"/>
        <end position="98"/>
    </location>
</feature>
<gene>
    <name evidence="2" type="ORF">UA74_13635</name>
</gene>
<dbReference type="KEGG" id="acad:UA74_13635"/>
<name>A0AAC9LEE2_9PSEU</name>
<evidence type="ECO:0000313" key="2">
    <source>
        <dbReference type="EMBL" id="APU14785.1"/>
    </source>
</evidence>
<sequence length="143" mass="14827">MSASARQPRVVAQHRGQPKPGAVAGPLGSAERADCGAAVRRRAVCRNHAVHADAVLRRGVRLDAVGHPLRPADGGGARSSALVTSSVPVEAGSRTTTGMRRATRHRCSAKPDPAGRPDPLCPTLREKSADTPERVAAGAPIRV</sequence>
<evidence type="ECO:0000313" key="3">
    <source>
        <dbReference type="Proteomes" id="UP000185511"/>
    </source>
</evidence>
<protein>
    <submittedName>
        <fullName evidence="2">Uncharacterized protein</fullName>
    </submittedName>
</protein>
<dbReference type="Proteomes" id="UP000185511">
    <property type="component" value="Chromosome"/>
</dbReference>
<dbReference type="AlphaFoldDB" id="A0AAC9LEE2"/>
<evidence type="ECO:0000256" key="1">
    <source>
        <dbReference type="SAM" id="MobiDB-lite"/>
    </source>
</evidence>
<organism evidence="2 3">
    <name type="scientific">Actinoalloteichus fjordicus</name>
    <dbReference type="NCBI Taxonomy" id="1612552"/>
    <lineage>
        <taxon>Bacteria</taxon>
        <taxon>Bacillati</taxon>
        <taxon>Actinomycetota</taxon>
        <taxon>Actinomycetes</taxon>
        <taxon>Pseudonocardiales</taxon>
        <taxon>Pseudonocardiaceae</taxon>
        <taxon>Actinoalloteichus</taxon>
    </lineage>
</organism>
<feature type="compositionally biased region" description="Basic and acidic residues" evidence="1">
    <location>
        <begin position="124"/>
        <end position="133"/>
    </location>
</feature>
<dbReference type="RefSeq" id="WP_075740583.1">
    <property type="nucleotide sequence ID" value="NZ_CP016076.1"/>
</dbReference>
<feature type="region of interest" description="Disordered" evidence="1">
    <location>
        <begin position="1"/>
        <end position="29"/>
    </location>
</feature>
<reference evidence="3" key="1">
    <citation type="submission" date="2016-06" db="EMBL/GenBank/DDBJ databases">
        <title>Complete genome sequence of Actinoalloteichus fjordicus DSM 46855 (=ADI127-17), type strain of the new species Actinoalloteichus fjordicus.</title>
        <authorList>
            <person name="Ruckert C."/>
            <person name="Nouioui I."/>
            <person name="Willmese J."/>
            <person name="van Wezel G."/>
            <person name="Klenk H.-P."/>
            <person name="Kalinowski J."/>
            <person name="Zotchev S.B."/>
        </authorList>
    </citation>
    <scope>NUCLEOTIDE SEQUENCE [LARGE SCALE GENOMIC DNA]</scope>
    <source>
        <strain evidence="3">ADI127-7</strain>
    </source>
</reference>